<keyword evidence="6 7" id="KW-0749">Sporulation</keyword>
<dbReference type="NCBIfam" id="TIGR01925">
    <property type="entry name" value="spIIAB"/>
    <property type="match status" value="1"/>
</dbReference>
<dbReference type="InterPro" id="IPR050267">
    <property type="entry name" value="Anti-sigma-factor_SerPK"/>
</dbReference>
<reference evidence="9 10" key="1">
    <citation type="journal article" date="2011" name="J. Bacteriol.">
        <title>Complete genome sequence of the cellulose-degrading bacterium Cellulosilyticum lentocellum.</title>
        <authorList>
            <consortium name="US DOE Joint Genome Institute"/>
            <person name="Miller D.A."/>
            <person name="Suen G."/>
            <person name="Bruce D."/>
            <person name="Copeland A."/>
            <person name="Cheng J.F."/>
            <person name="Detter C."/>
            <person name="Goodwin L.A."/>
            <person name="Han C.S."/>
            <person name="Hauser L.J."/>
            <person name="Land M.L."/>
            <person name="Lapidus A."/>
            <person name="Lucas S."/>
            <person name="Meincke L."/>
            <person name="Pitluck S."/>
            <person name="Tapia R."/>
            <person name="Teshima H."/>
            <person name="Woyke T."/>
            <person name="Fox B.G."/>
            <person name="Angert E.R."/>
            <person name="Currie C.R."/>
        </authorList>
    </citation>
    <scope>NUCLEOTIDE SEQUENCE [LARGE SCALE GENOMIC DNA]</scope>
    <source>
        <strain evidence="10">ATCC 49066 / DSM 5427 / NCIMB 11756 / RHM5</strain>
    </source>
</reference>
<organism evidence="9 10">
    <name type="scientific">Cellulosilyticum lentocellum (strain ATCC 49066 / DSM 5427 / NCIMB 11756 / RHM5)</name>
    <name type="common">Clostridium lentocellum</name>
    <dbReference type="NCBI Taxonomy" id="642492"/>
    <lineage>
        <taxon>Bacteria</taxon>
        <taxon>Bacillati</taxon>
        <taxon>Bacillota</taxon>
        <taxon>Clostridia</taxon>
        <taxon>Lachnospirales</taxon>
        <taxon>Cellulosilyticaceae</taxon>
        <taxon>Cellulosilyticum</taxon>
    </lineage>
</organism>
<comment type="catalytic activity">
    <reaction evidence="7">
        <text>L-seryl-[protein] + ATP = O-phospho-L-seryl-[protein] + ADP + H(+)</text>
        <dbReference type="Rhea" id="RHEA:17989"/>
        <dbReference type="Rhea" id="RHEA-COMP:9863"/>
        <dbReference type="Rhea" id="RHEA-COMP:11604"/>
        <dbReference type="ChEBI" id="CHEBI:15378"/>
        <dbReference type="ChEBI" id="CHEBI:29999"/>
        <dbReference type="ChEBI" id="CHEBI:30616"/>
        <dbReference type="ChEBI" id="CHEBI:83421"/>
        <dbReference type="ChEBI" id="CHEBI:456216"/>
        <dbReference type="EC" id="2.7.11.1"/>
    </reaction>
</comment>
<evidence type="ECO:0000256" key="4">
    <source>
        <dbReference type="ARBA" id="ARBA00022777"/>
    </source>
</evidence>
<dbReference type="STRING" id="642492.Clole_1463"/>
<accession>F2JJ30</accession>
<dbReference type="GO" id="GO:0042174">
    <property type="term" value="P:negative regulation of sporulation resulting in formation of a cellular spore"/>
    <property type="evidence" value="ECO:0007669"/>
    <property type="project" value="InterPro"/>
</dbReference>
<dbReference type="EMBL" id="CP002582">
    <property type="protein sequence ID" value="ADZ83189.1"/>
    <property type="molecule type" value="Genomic_DNA"/>
</dbReference>
<evidence type="ECO:0000259" key="8">
    <source>
        <dbReference type="Pfam" id="PF13581"/>
    </source>
</evidence>
<evidence type="ECO:0000256" key="2">
    <source>
        <dbReference type="ARBA" id="ARBA00022679"/>
    </source>
</evidence>
<dbReference type="EC" id="2.7.11.1" evidence="7"/>
<dbReference type="PANTHER" id="PTHR35526">
    <property type="entry name" value="ANTI-SIGMA-F FACTOR RSBW-RELATED"/>
    <property type="match status" value="1"/>
</dbReference>
<dbReference type="InterPro" id="IPR010194">
    <property type="entry name" value="Anti-sigma_F"/>
</dbReference>
<dbReference type="InterPro" id="IPR036890">
    <property type="entry name" value="HATPase_C_sf"/>
</dbReference>
<evidence type="ECO:0000313" key="10">
    <source>
        <dbReference type="Proteomes" id="UP000008467"/>
    </source>
</evidence>
<comment type="catalytic activity">
    <reaction evidence="7">
        <text>L-threonyl-[protein] + ATP = O-phospho-L-threonyl-[protein] + ADP + H(+)</text>
        <dbReference type="Rhea" id="RHEA:46608"/>
        <dbReference type="Rhea" id="RHEA-COMP:11060"/>
        <dbReference type="Rhea" id="RHEA-COMP:11605"/>
        <dbReference type="ChEBI" id="CHEBI:15378"/>
        <dbReference type="ChEBI" id="CHEBI:30013"/>
        <dbReference type="ChEBI" id="CHEBI:30616"/>
        <dbReference type="ChEBI" id="CHEBI:61977"/>
        <dbReference type="ChEBI" id="CHEBI:456216"/>
        <dbReference type="EC" id="2.7.11.1"/>
    </reaction>
</comment>
<dbReference type="GO" id="GO:0016989">
    <property type="term" value="F:sigma factor antagonist activity"/>
    <property type="evidence" value="ECO:0007669"/>
    <property type="project" value="InterPro"/>
</dbReference>
<dbReference type="GO" id="GO:0005524">
    <property type="term" value="F:ATP binding"/>
    <property type="evidence" value="ECO:0007669"/>
    <property type="project" value="UniProtKB-KW"/>
</dbReference>
<comment type="similarity">
    <text evidence="7">Belongs to the anti-sigma-factor family.</text>
</comment>
<dbReference type="RefSeq" id="WP_013656487.1">
    <property type="nucleotide sequence ID" value="NC_015275.1"/>
</dbReference>
<evidence type="ECO:0000256" key="3">
    <source>
        <dbReference type="ARBA" id="ARBA00022741"/>
    </source>
</evidence>
<dbReference type="Proteomes" id="UP000008467">
    <property type="component" value="Chromosome"/>
</dbReference>
<keyword evidence="3 7" id="KW-0547">Nucleotide-binding</keyword>
<evidence type="ECO:0000256" key="7">
    <source>
        <dbReference type="HAMAP-Rule" id="MF_00637"/>
    </source>
</evidence>
<dbReference type="PANTHER" id="PTHR35526:SF3">
    <property type="entry name" value="ANTI-SIGMA-F FACTOR RSBW"/>
    <property type="match status" value="1"/>
</dbReference>
<protein>
    <recommendedName>
        <fullName evidence="7">Anti-sigma F factor</fullName>
        <ecNumber evidence="7">2.7.11.1</ecNumber>
    </recommendedName>
    <alternativeName>
        <fullName evidence="7">Stage II sporulation protein AB</fullName>
    </alternativeName>
</protein>
<keyword evidence="5 7" id="KW-0067">ATP-binding</keyword>
<name>F2JJ30_CELLD</name>
<dbReference type="InterPro" id="IPR003594">
    <property type="entry name" value="HATPase_dom"/>
</dbReference>
<dbReference type="SUPFAM" id="SSF55874">
    <property type="entry name" value="ATPase domain of HSP90 chaperone/DNA topoisomerase II/histidine kinase"/>
    <property type="match status" value="1"/>
</dbReference>
<evidence type="ECO:0000256" key="6">
    <source>
        <dbReference type="ARBA" id="ARBA00022969"/>
    </source>
</evidence>
<keyword evidence="10" id="KW-1185">Reference proteome</keyword>
<dbReference type="GO" id="GO:0030436">
    <property type="term" value="P:asexual sporulation"/>
    <property type="evidence" value="ECO:0007669"/>
    <property type="project" value="UniProtKB-UniRule"/>
</dbReference>
<sequence length="142" mass="15702">MPKKNQMQIQFASSSINEGFARVAISSFVSQLDPTIEELYDIKMAVSEAVTNCIIHGYSNKEDGLITIRCAYEERTVEIEVVDEGKGIPNVDDAMTALYTTSLEEERAGLGFTVMQSMMDEVEVFSQMGKGTSVKMKRSLAV</sequence>
<dbReference type="Pfam" id="PF13581">
    <property type="entry name" value="HATPase_c_2"/>
    <property type="match status" value="1"/>
</dbReference>
<comment type="function">
    <text evidence="7">Binds to sigma F and blocks its ability to form an RNA polymerase holoenzyme (E-sigma F). Phosphorylates SpoIIAA on a serine residue. This phosphorylation may enable SpoIIAA to act as an anti-anti-sigma factor that counteracts SpoIIAB and thus releases sigma F from inhibition.</text>
</comment>
<keyword evidence="2 7" id="KW-0808">Transferase</keyword>
<dbReference type="eggNOG" id="COG2172">
    <property type="taxonomic scope" value="Bacteria"/>
</dbReference>
<dbReference type="AlphaFoldDB" id="F2JJ30"/>
<dbReference type="KEGG" id="cle:Clole_1463"/>
<keyword evidence="4 7" id="KW-0418">Kinase</keyword>
<evidence type="ECO:0000256" key="5">
    <source>
        <dbReference type="ARBA" id="ARBA00022840"/>
    </source>
</evidence>
<gene>
    <name evidence="7" type="primary">spoIIAB</name>
    <name evidence="9" type="ordered locus">Clole_1463</name>
</gene>
<evidence type="ECO:0000313" key="9">
    <source>
        <dbReference type="EMBL" id="ADZ83189.1"/>
    </source>
</evidence>
<dbReference type="GO" id="GO:0030435">
    <property type="term" value="P:sporulation resulting in formation of a cellular spore"/>
    <property type="evidence" value="ECO:0007669"/>
    <property type="project" value="UniProtKB-KW"/>
</dbReference>
<dbReference type="GO" id="GO:0106310">
    <property type="term" value="F:protein serine kinase activity"/>
    <property type="evidence" value="ECO:0007669"/>
    <property type="project" value="RHEA"/>
</dbReference>
<evidence type="ECO:0000256" key="1">
    <source>
        <dbReference type="ARBA" id="ARBA00022527"/>
    </source>
</evidence>
<dbReference type="HOGENOM" id="CLU_090336_11_0_9"/>
<dbReference type="Gene3D" id="3.30.565.10">
    <property type="entry name" value="Histidine kinase-like ATPase, C-terminal domain"/>
    <property type="match status" value="1"/>
</dbReference>
<proteinExistence type="inferred from homology"/>
<dbReference type="GO" id="GO:0004674">
    <property type="term" value="F:protein serine/threonine kinase activity"/>
    <property type="evidence" value="ECO:0007669"/>
    <property type="project" value="UniProtKB-KW"/>
</dbReference>
<feature type="domain" description="Histidine kinase/HSP90-like ATPase" evidence="8">
    <location>
        <begin position="21"/>
        <end position="137"/>
    </location>
</feature>
<dbReference type="HAMAP" id="MF_00637">
    <property type="entry name" value="Anti_sigma_F"/>
    <property type="match status" value="1"/>
</dbReference>
<keyword evidence="1 7" id="KW-0723">Serine/threonine-protein kinase</keyword>